<accession>A0A3D4SVX3</accession>
<gene>
    <name evidence="5" type="ORF">DIW82_01105</name>
</gene>
<keyword evidence="5" id="KW-0418">Kinase</keyword>
<dbReference type="InterPro" id="IPR000595">
    <property type="entry name" value="cNMP-bd_dom"/>
</dbReference>
<dbReference type="RefSeq" id="WP_273050947.1">
    <property type="nucleotide sequence ID" value="NZ_DAITTW010000078.1"/>
</dbReference>
<feature type="domain" description="CBS" evidence="4">
    <location>
        <begin position="233"/>
        <end position="290"/>
    </location>
</feature>
<protein>
    <submittedName>
        <fullName evidence="5">Histidine kinase</fullName>
    </submittedName>
</protein>
<dbReference type="InterPro" id="IPR018821">
    <property type="entry name" value="DUF294_put_nucleoTrafse_sb-bd"/>
</dbReference>
<dbReference type="GO" id="GO:0008773">
    <property type="term" value="F:[protein-PII] uridylyltransferase activity"/>
    <property type="evidence" value="ECO:0007669"/>
    <property type="project" value="InterPro"/>
</dbReference>
<dbReference type="Pfam" id="PF10335">
    <property type="entry name" value="DUF294_C"/>
    <property type="match status" value="1"/>
</dbReference>
<keyword evidence="1 2" id="KW-0129">CBS domain</keyword>
<dbReference type="SUPFAM" id="SSF54631">
    <property type="entry name" value="CBS-domain pair"/>
    <property type="match status" value="1"/>
</dbReference>
<evidence type="ECO:0000259" key="4">
    <source>
        <dbReference type="PROSITE" id="PS51371"/>
    </source>
</evidence>
<dbReference type="PROSITE" id="PS51371">
    <property type="entry name" value="CBS"/>
    <property type="match status" value="2"/>
</dbReference>
<feature type="domain" description="Cyclic nucleotide-binding" evidence="3">
    <location>
        <begin position="17"/>
        <end position="97"/>
    </location>
</feature>
<dbReference type="CDD" id="cd00038">
    <property type="entry name" value="CAP_ED"/>
    <property type="match status" value="1"/>
</dbReference>
<dbReference type="InterPro" id="IPR000644">
    <property type="entry name" value="CBS_dom"/>
</dbReference>
<dbReference type="STRING" id="863239.GCA_000213935_02359"/>
<dbReference type="InterPro" id="IPR018490">
    <property type="entry name" value="cNMP-bd_dom_sf"/>
</dbReference>
<dbReference type="PANTHER" id="PTHR43080">
    <property type="entry name" value="CBS DOMAIN-CONTAINING PROTEIN CBSX3, MITOCHONDRIAL"/>
    <property type="match status" value="1"/>
</dbReference>
<dbReference type="Pfam" id="PF00571">
    <property type="entry name" value="CBS"/>
    <property type="match status" value="2"/>
</dbReference>
<dbReference type="PROSITE" id="PS50042">
    <property type="entry name" value="CNMP_BINDING_3"/>
    <property type="match status" value="1"/>
</dbReference>
<dbReference type="InterPro" id="IPR051257">
    <property type="entry name" value="Diverse_CBS-Domain"/>
</dbReference>
<dbReference type="Proteomes" id="UP000261739">
    <property type="component" value="Unassembled WGS sequence"/>
</dbReference>
<evidence type="ECO:0000259" key="3">
    <source>
        <dbReference type="PROSITE" id="PS50042"/>
    </source>
</evidence>
<organism evidence="5 6">
    <name type="scientific">Corynebacterium nuruki</name>
    <dbReference type="NCBI Taxonomy" id="1032851"/>
    <lineage>
        <taxon>Bacteria</taxon>
        <taxon>Bacillati</taxon>
        <taxon>Actinomycetota</taxon>
        <taxon>Actinomycetes</taxon>
        <taxon>Mycobacteriales</taxon>
        <taxon>Corynebacteriaceae</taxon>
        <taxon>Corynebacterium</taxon>
    </lineage>
</organism>
<dbReference type="SUPFAM" id="SSF51206">
    <property type="entry name" value="cAMP-binding domain-like"/>
    <property type="match status" value="1"/>
</dbReference>
<evidence type="ECO:0000313" key="6">
    <source>
        <dbReference type="Proteomes" id="UP000261739"/>
    </source>
</evidence>
<dbReference type="Pfam" id="PF00027">
    <property type="entry name" value="cNMP_binding"/>
    <property type="match status" value="1"/>
</dbReference>
<dbReference type="InterPro" id="IPR046342">
    <property type="entry name" value="CBS_dom_sf"/>
</dbReference>
<keyword evidence="5" id="KW-0808">Transferase</keyword>
<dbReference type="CDD" id="cd04587">
    <property type="entry name" value="CBS_pair_CAP-ED_NT_Pol-beta-like_DUF294_assoc"/>
    <property type="match status" value="1"/>
</dbReference>
<dbReference type="InterPro" id="IPR005105">
    <property type="entry name" value="GlnD_Uridyltrans_N"/>
</dbReference>
<dbReference type="Gene3D" id="2.60.120.10">
    <property type="entry name" value="Jelly Rolls"/>
    <property type="match status" value="1"/>
</dbReference>
<dbReference type="SUPFAM" id="SSF81301">
    <property type="entry name" value="Nucleotidyltransferase"/>
    <property type="match status" value="1"/>
</dbReference>
<dbReference type="PANTHER" id="PTHR43080:SF2">
    <property type="entry name" value="CBS DOMAIN-CONTAINING PROTEIN"/>
    <property type="match status" value="1"/>
</dbReference>
<dbReference type="EMBL" id="DQID01000026">
    <property type="protein sequence ID" value="HCT13416.1"/>
    <property type="molecule type" value="Genomic_DNA"/>
</dbReference>
<reference evidence="5 6" key="1">
    <citation type="journal article" date="2018" name="Nat. Biotechnol.">
        <title>A standardized bacterial taxonomy based on genome phylogeny substantially revises the tree of life.</title>
        <authorList>
            <person name="Parks D.H."/>
            <person name="Chuvochina M."/>
            <person name="Waite D.W."/>
            <person name="Rinke C."/>
            <person name="Skarshewski A."/>
            <person name="Chaumeil P.A."/>
            <person name="Hugenholtz P."/>
        </authorList>
    </citation>
    <scope>NUCLEOTIDE SEQUENCE [LARGE SCALE GENOMIC DNA]</scope>
    <source>
        <strain evidence="5">UBA11247</strain>
    </source>
</reference>
<evidence type="ECO:0000313" key="5">
    <source>
        <dbReference type="EMBL" id="HCT13416.1"/>
    </source>
</evidence>
<dbReference type="AlphaFoldDB" id="A0A3D4SVX3"/>
<dbReference type="Pfam" id="PF03445">
    <property type="entry name" value="DUF294"/>
    <property type="match status" value="1"/>
</dbReference>
<sequence>MSVELDEVRRFLAAHEPFAHLPAAELDALPAAMTVSYVRRGTTIMAAGAACSQMFVVRSGAVDVLDADGVLLDRRGTGDSVGYSTVVPAPGNPPGTARYTMVAVEDSLLLTLPGADLLGLVDRCPEVARYYAGLSVRIRADADRLRQRAGADILRIRVADLLPDAPEGVLRAAVTTGADATVAAAARLMVTEGVSCLPVTDGGRLAGILTDRDLRSRVVAAELPGTTGVGEVMTADPVAADPDATVFEAMLQMSDLGIHHLPVVAEDGQVIAVLAAADVMRRLRTDPIYLAADLARATDPAQLRRIVDDTAEMASGFIERGASPDEIAGLLTVGLDALARRLLTLAEEELGAPPVPYAFVVVGSQGRRAVGFASDQDNALVLDDSYDADAHGAYFAALSQRVCDGLHAAGQVHCPGDMMASNPAWRMTESQWRETFHTWVTAPDPDALLHAQTFFDMRVIHGVRDLVDGDHGVHRYAVAVAKDAPRLHAQLAAIAARREPPLGVFRGLAVDRGGAYAHTLHIKAGGTAAIVQIARLYSLVAGSTVVGTRARLAAAAEAGVLSGQGARDLTDAFDALTAVTLRHQAARLRRGETPDYHIDPDTLGKMDRENLRDAFGIVKSAQSGLAVAYPVRAT</sequence>
<feature type="domain" description="CBS" evidence="4">
    <location>
        <begin position="169"/>
        <end position="225"/>
    </location>
</feature>
<dbReference type="InterPro" id="IPR014710">
    <property type="entry name" value="RmlC-like_jellyroll"/>
</dbReference>
<comment type="caution">
    <text evidence="5">The sequence shown here is derived from an EMBL/GenBank/DDBJ whole genome shotgun (WGS) entry which is preliminary data.</text>
</comment>
<evidence type="ECO:0000256" key="1">
    <source>
        <dbReference type="ARBA" id="ARBA00023122"/>
    </source>
</evidence>
<dbReference type="SMART" id="SM00116">
    <property type="entry name" value="CBS"/>
    <property type="match status" value="2"/>
</dbReference>
<proteinExistence type="predicted"/>
<dbReference type="GO" id="GO:0016301">
    <property type="term" value="F:kinase activity"/>
    <property type="evidence" value="ECO:0007669"/>
    <property type="project" value="UniProtKB-KW"/>
</dbReference>
<evidence type="ECO:0000256" key="2">
    <source>
        <dbReference type="PROSITE-ProRule" id="PRU00703"/>
    </source>
</evidence>
<dbReference type="Gene3D" id="3.10.580.10">
    <property type="entry name" value="CBS-domain"/>
    <property type="match status" value="1"/>
</dbReference>
<name>A0A3D4SVX3_9CORY</name>
<dbReference type="InterPro" id="IPR043519">
    <property type="entry name" value="NT_sf"/>
</dbReference>
<dbReference type="CDD" id="cd05401">
    <property type="entry name" value="NT_GlnE_GlnD_like"/>
    <property type="match status" value="1"/>
</dbReference>
<dbReference type="SMART" id="SM00100">
    <property type="entry name" value="cNMP"/>
    <property type="match status" value="1"/>
</dbReference>